<evidence type="ECO:0000313" key="2">
    <source>
        <dbReference type="Proteomes" id="UP000054422"/>
    </source>
</evidence>
<protein>
    <submittedName>
        <fullName evidence="1">Uncharacterized protein</fullName>
    </submittedName>
</protein>
<dbReference type="EMBL" id="JNCF01000064">
    <property type="protein sequence ID" value="KGP62464.1"/>
    <property type="molecule type" value="Genomic_DNA"/>
</dbReference>
<reference evidence="1 2" key="1">
    <citation type="submission" date="2014-05" db="EMBL/GenBank/DDBJ databases">
        <authorList>
            <person name="Rizzardi K."/>
            <person name="Winiecka-Krusnell J."/>
            <person name="Ramliden M."/>
            <person name="Alm E."/>
            <person name="Andersson S."/>
            <person name="Byfors S."/>
        </authorList>
    </citation>
    <scope>NUCLEOTIDE SEQUENCE [LARGE SCALE GENOMIC DNA]</scope>
    <source>
        <strain evidence="1 2">LEGN</strain>
    </source>
</reference>
<organism evidence="1 2">
    <name type="scientific">Legionella norrlandica</name>
    <dbReference type="NCBI Taxonomy" id="1498499"/>
    <lineage>
        <taxon>Bacteria</taxon>
        <taxon>Pseudomonadati</taxon>
        <taxon>Pseudomonadota</taxon>
        <taxon>Gammaproteobacteria</taxon>
        <taxon>Legionellales</taxon>
        <taxon>Legionellaceae</taxon>
        <taxon>Legionella</taxon>
    </lineage>
</organism>
<proteinExistence type="predicted"/>
<dbReference type="OrthoDB" id="9801048at2"/>
<gene>
    <name evidence="1" type="ORF">EP47_14450</name>
</gene>
<dbReference type="RefSeq" id="WP_035890973.1">
    <property type="nucleotide sequence ID" value="NZ_JNCF01000064.1"/>
</dbReference>
<name>A0A0A2SSS1_9GAMM</name>
<evidence type="ECO:0000313" key="1">
    <source>
        <dbReference type="EMBL" id="KGP62464.1"/>
    </source>
</evidence>
<keyword evidence="2" id="KW-1185">Reference proteome</keyword>
<dbReference type="Proteomes" id="UP000054422">
    <property type="component" value="Unassembled WGS sequence"/>
</dbReference>
<sequence length="63" mass="6595">MECKCNQCGMGVKNLTCSKCNALLVSDTVVKNDGNKVQVAKCPNGCGQIKSPVCCGHDMVCSV</sequence>
<dbReference type="AlphaFoldDB" id="A0A0A2SSS1"/>
<comment type="caution">
    <text evidence="1">The sequence shown here is derived from an EMBL/GenBank/DDBJ whole genome shotgun (WGS) entry which is preliminary data.</text>
</comment>
<accession>A0A0A2SSS1</accession>